<organism evidence="1 2">
    <name type="scientific">Golovinomyces cichoracearum</name>
    <dbReference type="NCBI Taxonomy" id="62708"/>
    <lineage>
        <taxon>Eukaryota</taxon>
        <taxon>Fungi</taxon>
        <taxon>Dikarya</taxon>
        <taxon>Ascomycota</taxon>
        <taxon>Pezizomycotina</taxon>
        <taxon>Leotiomycetes</taxon>
        <taxon>Erysiphales</taxon>
        <taxon>Erysiphaceae</taxon>
        <taxon>Golovinomyces</taxon>
    </lineage>
</organism>
<protein>
    <submittedName>
        <fullName evidence="1">Uncharacterized protein</fullName>
    </submittedName>
</protein>
<feature type="non-terminal residue" evidence="1">
    <location>
        <position position="1"/>
    </location>
</feature>
<dbReference type="Proteomes" id="UP000283383">
    <property type="component" value="Unassembled WGS sequence"/>
</dbReference>
<evidence type="ECO:0000313" key="2">
    <source>
        <dbReference type="Proteomes" id="UP000283383"/>
    </source>
</evidence>
<proteinExistence type="predicted"/>
<dbReference type="AlphaFoldDB" id="A0A420J6C0"/>
<gene>
    <name evidence="1" type="ORF">GcM3_026042</name>
</gene>
<keyword evidence="2" id="KW-1185">Reference proteome</keyword>
<reference evidence="1 2" key="1">
    <citation type="journal article" date="2018" name="BMC Genomics">
        <title>Comparative genome analyses reveal sequence features reflecting distinct modes of host-adaptation between dicot and monocot powdery mildew.</title>
        <authorList>
            <person name="Wu Y."/>
            <person name="Ma X."/>
            <person name="Pan Z."/>
            <person name="Kale S.D."/>
            <person name="Song Y."/>
            <person name="King H."/>
            <person name="Zhang Q."/>
            <person name="Presley C."/>
            <person name="Deng X."/>
            <person name="Wei C.I."/>
            <person name="Xiao S."/>
        </authorList>
    </citation>
    <scope>NUCLEOTIDE SEQUENCE [LARGE SCALE GENOMIC DNA]</scope>
    <source>
        <strain evidence="1">UMSG3</strain>
    </source>
</reference>
<name>A0A420J6C0_9PEZI</name>
<dbReference type="EMBL" id="MCBQ01002604">
    <property type="protein sequence ID" value="RKF82326.1"/>
    <property type="molecule type" value="Genomic_DNA"/>
</dbReference>
<evidence type="ECO:0000313" key="1">
    <source>
        <dbReference type="EMBL" id="RKF82326.1"/>
    </source>
</evidence>
<accession>A0A420J6C0</accession>
<comment type="caution">
    <text evidence="1">The sequence shown here is derived from an EMBL/GenBank/DDBJ whole genome shotgun (WGS) entry which is preliminary data.</text>
</comment>
<sequence>KGLDQYILEAEGIDRDDSDIEDFVNFLSTIDIQNGHNNRDSYEIFHTECGKFTTNQATSLTQ</sequence>